<dbReference type="EMBL" id="VRMG01000006">
    <property type="protein sequence ID" value="TXN30726.1"/>
    <property type="molecule type" value="Genomic_DNA"/>
</dbReference>
<dbReference type="InterPro" id="IPR013221">
    <property type="entry name" value="Mur_ligase_cen"/>
</dbReference>
<keyword evidence="7 8" id="KW-0132">Cell division</keyword>
<dbReference type="RefSeq" id="WP_147783408.1">
    <property type="nucleotide sequence ID" value="NZ_VRMG01000006.1"/>
</dbReference>
<dbReference type="InterPro" id="IPR004101">
    <property type="entry name" value="Mur_ligase_C"/>
</dbReference>
<dbReference type="NCBIfam" id="TIGR01087">
    <property type="entry name" value="murD"/>
    <property type="match status" value="1"/>
</dbReference>
<dbReference type="Gene3D" id="3.40.1190.10">
    <property type="entry name" value="Mur-like, catalytic domain"/>
    <property type="match status" value="1"/>
</dbReference>
<keyword evidence="7 8" id="KW-0573">Peptidoglycan synthesis</keyword>
<evidence type="ECO:0000256" key="4">
    <source>
        <dbReference type="ARBA" id="ARBA00022598"/>
    </source>
</evidence>
<dbReference type="SUPFAM" id="SSF53244">
    <property type="entry name" value="MurD-like peptide ligases, peptide-binding domain"/>
    <property type="match status" value="1"/>
</dbReference>
<dbReference type="GO" id="GO:0008764">
    <property type="term" value="F:UDP-N-acetylmuramoylalanine-D-glutamate ligase activity"/>
    <property type="evidence" value="ECO:0007669"/>
    <property type="project" value="UniProtKB-UniRule"/>
</dbReference>
<keyword evidence="7 8" id="KW-0961">Cell wall biogenesis/degradation</keyword>
<feature type="domain" description="Mur ligase central" evidence="10">
    <location>
        <begin position="130"/>
        <end position="318"/>
    </location>
</feature>
<organism evidence="11 12">
    <name type="scientific">Lacisediminihabitans profunda</name>
    <dbReference type="NCBI Taxonomy" id="2594790"/>
    <lineage>
        <taxon>Bacteria</taxon>
        <taxon>Bacillati</taxon>
        <taxon>Actinomycetota</taxon>
        <taxon>Actinomycetes</taxon>
        <taxon>Micrococcales</taxon>
        <taxon>Microbacteriaceae</taxon>
        <taxon>Lacisediminihabitans</taxon>
    </lineage>
</organism>
<evidence type="ECO:0000256" key="1">
    <source>
        <dbReference type="ARBA" id="ARBA00004496"/>
    </source>
</evidence>
<reference evidence="11 12" key="1">
    <citation type="submission" date="2019-08" db="EMBL/GenBank/DDBJ databases">
        <title>Bacterial whole genome sequence for Glaciihabitans sp. CHu50b-6-2.</title>
        <authorList>
            <person name="Jin L."/>
        </authorList>
    </citation>
    <scope>NUCLEOTIDE SEQUENCE [LARGE SCALE GENOMIC DNA]</scope>
    <source>
        <strain evidence="11 12">CHu50b-6-2</strain>
    </source>
</reference>
<dbReference type="Gene3D" id="3.40.50.720">
    <property type="entry name" value="NAD(P)-binding Rossmann-like Domain"/>
    <property type="match status" value="1"/>
</dbReference>
<evidence type="ECO:0000256" key="6">
    <source>
        <dbReference type="ARBA" id="ARBA00022840"/>
    </source>
</evidence>
<dbReference type="UniPathway" id="UPA00219"/>
<keyword evidence="4 7" id="KW-0436">Ligase</keyword>
<dbReference type="AlphaFoldDB" id="A0A5C8UQF7"/>
<keyword evidence="7 8" id="KW-0131">Cell cycle</keyword>
<keyword evidence="5 7" id="KW-0547">Nucleotide-binding</keyword>
<dbReference type="HAMAP" id="MF_00639">
    <property type="entry name" value="MurD"/>
    <property type="match status" value="1"/>
</dbReference>
<dbReference type="Pfam" id="PF02875">
    <property type="entry name" value="Mur_ligase_C"/>
    <property type="match status" value="1"/>
</dbReference>
<evidence type="ECO:0000256" key="7">
    <source>
        <dbReference type="HAMAP-Rule" id="MF_00639"/>
    </source>
</evidence>
<dbReference type="PANTHER" id="PTHR43692:SF1">
    <property type="entry name" value="UDP-N-ACETYLMURAMOYLALANINE--D-GLUTAMATE LIGASE"/>
    <property type="match status" value="1"/>
</dbReference>
<evidence type="ECO:0000259" key="10">
    <source>
        <dbReference type="Pfam" id="PF08245"/>
    </source>
</evidence>
<dbReference type="GO" id="GO:0005524">
    <property type="term" value="F:ATP binding"/>
    <property type="evidence" value="ECO:0007669"/>
    <property type="project" value="UniProtKB-UniRule"/>
</dbReference>
<dbReference type="GO" id="GO:0008360">
    <property type="term" value="P:regulation of cell shape"/>
    <property type="evidence" value="ECO:0007669"/>
    <property type="project" value="UniProtKB-KW"/>
</dbReference>
<dbReference type="GO" id="GO:0071555">
    <property type="term" value="P:cell wall organization"/>
    <property type="evidence" value="ECO:0007669"/>
    <property type="project" value="UniProtKB-KW"/>
</dbReference>
<feature type="binding site" evidence="7">
    <location>
        <begin position="132"/>
        <end position="138"/>
    </location>
    <ligand>
        <name>ATP</name>
        <dbReference type="ChEBI" id="CHEBI:30616"/>
    </ligand>
</feature>
<dbReference type="Gene3D" id="3.90.190.20">
    <property type="entry name" value="Mur ligase, C-terminal domain"/>
    <property type="match status" value="1"/>
</dbReference>
<dbReference type="InterPro" id="IPR005762">
    <property type="entry name" value="MurD"/>
</dbReference>
<evidence type="ECO:0000256" key="5">
    <source>
        <dbReference type="ARBA" id="ARBA00022741"/>
    </source>
</evidence>
<comment type="pathway">
    <text evidence="2 7 8">Cell wall biogenesis; peptidoglycan biosynthesis.</text>
</comment>
<comment type="subcellular location">
    <subcellularLocation>
        <location evidence="1 7 8">Cytoplasm</location>
    </subcellularLocation>
</comment>
<dbReference type="InterPro" id="IPR036615">
    <property type="entry name" value="Mur_ligase_C_dom_sf"/>
</dbReference>
<dbReference type="Pfam" id="PF21799">
    <property type="entry name" value="MurD-like_N"/>
    <property type="match status" value="1"/>
</dbReference>
<dbReference type="PANTHER" id="PTHR43692">
    <property type="entry name" value="UDP-N-ACETYLMURAMOYLALANINE--D-GLUTAMATE LIGASE"/>
    <property type="match status" value="1"/>
</dbReference>
<protein>
    <recommendedName>
        <fullName evidence="7 8">UDP-N-acetylmuramoylalanine--D-glutamate ligase</fullName>
        <ecNumber evidence="7 8">6.3.2.9</ecNumber>
    </recommendedName>
    <alternativeName>
        <fullName evidence="7">D-glutamic acid-adding enzyme</fullName>
    </alternativeName>
    <alternativeName>
        <fullName evidence="7">UDP-N-acetylmuramoyl-L-alanyl-D-glutamate synthetase</fullName>
    </alternativeName>
</protein>
<dbReference type="Pfam" id="PF08245">
    <property type="entry name" value="Mur_ligase_M"/>
    <property type="match status" value="1"/>
</dbReference>
<comment type="catalytic activity">
    <reaction evidence="7 8">
        <text>UDP-N-acetyl-alpha-D-muramoyl-L-alanine + D-glutamate + ATP = UDP-N-acetyl-alpha-D-muramoyl-L-alanyl-D-glutamate + ADP + phosphate + H(+)</text>
        <dbReference type="Rhea" id="RHEA:16429"/>
        <dbReference type="ChEBI" id="CHEBI:15378"/>
        <dbReference type="ChEBI" id="CHEBI:29986"/>
        <dbReference type="ChEBI" id="CHEBI:30616"/>
        <dbReference type="ChEBI" id="CHEBI:43474"/>
        <dbReference type="ChEBI" id="CHEBI:83898"/>
        <dbReference type="ChEBI" id="CHEBI:83900"/>
        <dbReference type="ChEBI" id="CHEBI:456216"/>
        <dbReference type="EC" id="6.3.2.9"/>
    </reaction>
</comment>
<dbReference type="SUPFAM" id="SSF51984">
    <property type="entry name" value="MurCD N-terminal domain"/>
    <property type="match status" value="1"/>
</dbReference>
<name>A0A5C8UQF7_9MICO</name>
<feature type="domain" description="Mur ligase C-terminal" evidence="9">
    <location>
        <begin position="340"/>
        <end position="459"/>
    </location>
</feature>
<evidence type="ECO:0000259" key="9">
    <source>
        <dbReference type="Pfam" id="PF02875"/>
    </source>
</evidence>
<evidence type="ECO:0000313" key="12">
    <source>
        <dbReference type="Proteomes" id="UP000321379"/>
    </source>
</evidence>
<keyword evidence="7 8" id="KW-0133">Cell shape</keyword>
<gene>
    <name evidence="7" type="primary">murD</name>
    <name evidence="11" type="ORF">FVP33_09215</name>
</gene>
<evidence type="ECO:0000256" key="8">
    <source>
        <dbReference type="RuleBase" id="RU003664"/>
    </source>
</evidence>
<comment type="caution">
    <text evidence="11">The sequence shown here is derived from an EMBL/GenBank/DDBJ whole genome shotgun (WGS) entry which is preliminary data.</text>
</comment>
<comment type="function">
    <text evidence="7 8">Cell wall formation. Catalyzes the addition of glutamate to the nucleotide precursor UDP-N-acetylmuramoyl-L-alanine (UMA).</text>
</comment>
<proteinExistence type="inferred from homology"/>
<keyword evidence="12" id="KW-1185">Reference proteome</keyword>
<evidence type="ECO:0000256" key="2">
    <source>
        <dbReference type="ARBA" id="ARBA00004752"/>
    </source>
</evidence>
<dbReference type="InterPro" id="IPR036565">
    <property type="entry name" value="Mur-like_cat_sf"/>
</dbReference>
<accession>A0A5C8UQF7</accession>
<keyword evidence="3 7" id="KW-0963">Cytoplasm</keyword>
<dbReference type="SUPFAM" id="SSF53623">
    <property type="entry name" value="MurD-like peptide ligases, catalytic domain"/>
    <property type="match status" value="1"/>
</dbReference>
<dbReference type="GO" id="GO:0051301">
    <property type="term" value="P:cell division"/>
    <property type="evidence" value="ECO:0007669"/>
    <property type="project" value="UniProtKB-KW"/>
</dbReference>
<dbReference type="EC" id="6.3.2.9" evidence="7 8"/>
<dbReference type="Proteomes" id="UP000321379">
    <property type="component" value="Unassembled WGS sequence"/>
</dbReference>
<evidence type="ECO:0000313" key="11">
    <source>
        <dbReference type="EMBL" id="TXN30726.1"/>
    </source>
</evidence>
<keyword evidence="6 7" id="KW-0067">ATP-binding</keyword>
<evidence type="ECO:0000256" key="3">
    <source>
        <dbReference type="ARBA" id="ARBA00022490"/>
    </source>
</evidence>
<comment type="similarity">
    <text evidence="7">Belongs to the MurCDEF family.</text>
</comment>
<sequence length="501" mass="53091">MRTAEEIAGLSSWHADWSGLRVAVLGLGVTGFAVADTLAELGAELLVLANRADEETADLLGVIGVPLALDGLDEAFDAFAPELVVVSPGFAPHHPLVERATSRGIAVWGDVELAWRLRDKTVRVAEWIAVTGTNGKTTTVQLATAMIAASGKRVVACGNVGVPVLDAVRDPIGFDVLVVELSSFQLHYLDSMSAWASVCLNVAEDHLDWHGSAEAYREAKAKVYERTITACVYNIEDEATRTMVEQAEVVDGCRAIGFGLGLPGPSDLGVVDRIVVDRAFLDDRHRSAIELTSVDELEVVGLGSPHMVANVLAASALARSLGVAPGVIRLALRAFRLDHHRTETVAEADGIRWVDDSKATNPHAAAASLEAFDSVVWVVGGLLKGVDVNALVAANAPRLRAAVVIGSDRSAVVDAFARHAPETPLFEVDTTDTKEVMPTVVRLSAAVARSGDTVLLAPAAASMDQFTDYADRGNRFATAVHEMLGGRADDDEPPATPRNEL</sequence>
<dbReference type="GO" id="GO:0005737">
    <property type="term" value="C:cytoplasm"/>
    <property type="evidence" value="ECO:0007669"/>
    <property type="project" value="UniProtKB-SubCell"/>
</dbReference>
<dbReference type="GO" id="GO:0009252">
    <property type="term" value="P:peptidoglycan biosynthetic process"/>
    <property type="evidence" value="ECO:0007669"/>
    <property type="project" value="UniProtKB-UniRule"/>
</dbReference>